<keyword evidence="9" id="KW-1185">Reference proteome</keyword>
<keyword evidence="2" id="KW-0548">Nucleotidyltransferase</keyword>
<keyword evidence="4" id="KW-0255">Endonuclease</keyword>
<sequence>MLERYASCIKKLGEALNQRQIVDGEPREGFICYISRKAKYSEARYGETQTELLFLVRAWEILYYYLEGSVFEAYTDGTRLKFLPNMKTTDRNIFQWQIAIQEYRGNMTMIYKAGKSHTNS</sequence>
<proteinExistence type="predicted"/>
<comment type="caution">
    <text evidence="8">The sequence shown here is derived from an EMBL/GenBank/DDBJ whole genome shotgun (WGS) entry which is preliminary data.</text>
</comment>
<dbReference type="GO" id="GO:0016787">
    <property type="term" value="F:hydrolase activity"/>
    <property type="evidence" value="ECO:0007669"/>
    <property type="project" value="UniProtKB-KW"/>
</dbReference>
<evidence type="ECO:0000256" key="2">
    <source>
        <dbReference type="ARBA" id="ARBA00022695"/>
    </source>
</evidence>
<gene>
    <name evidence="8" type="ORF">O181_059444</name>
</gene>
<evidence type="ECO:0000313" key="8">
    <source>
        <dbReference type="EMBL" id="MBW0519729.1"/>
    </source>
</evidence>
<protein>
    <recommendedName>
        <fullName evidence="7">Reverse transcriptase RNase H-like domain-containing protein</fullName>
    </recommendedName>
</protein>
<dbReference type="InterPro" id="IPR043502">
    <property type="entry name" value="DNA/RNA_pol_sf"/>
</dbReference>
<evidence type="ECO:0000256" key="3">
    <source>
        <dbReference type="ARBA" id="ARBA00022722"/>
    </source>
</evidence>
<feature type="domain" description="Reverse transcriptase RNase H-like" evidence="7">
    <location>
        <begin position="12"/>
        <end position="103"/>
    </location>
</feature>
<dbReference type="EMBL" id="AVOT02027605">
    <property type="protein sequence ID" value="MBW0519729.1"/>
    <property type="molecule type" value="Genomic_DNA"/>
</dbReference>
<dbReference type="InterPro" id="IPR041373">
    <property type="entry name" value="RT_RNaseH"/>
</dbReference>
<accession>A0A9Q3HYM6</accession>
<reference evidence="8" key="1">
    <citation type="submission" date="2021-03" db="EMBL/GenBank/DDBJ databases">
        <title>Draft genome sequence of rust myrtle Austropuccinia psidii MF-1, a brazilian biotype.</title>
        <authorList>
            <person name="Quecine M.C."/>
            <person name="Pachon D.M.R."/>
            <person name="Bonatelli M.L."/>
            <person name="Correr F.H."/>
            <person name="Franceschini L.M."/>
            <person name="Leite T.F."/>
            <person name="Margarido G.R.A."/>
            <person name="Almeida C.A."/>
            <person name="Ferrarezi J.A."/>
            <person name="Labate C.A."/>
        </authorList>
    </citation>
    <scope>NUCLEOTIDE SEQUENCE</scope>
    <source>
        <strain evidence="8">MF-1</strain>
    </source>
</reference>
<evidence type="ECO:0000256" key="4">
    <source>
        <dbReference type="ARBA" id="ARBA00022759"/>
    </source>
</evidence>
<name>A0A9Q3HYM6_9BASI</name>
<dbReference type="GO" id="GO:0004519">
    <property type="term" value="F:endonuclease activity"/>
    <property type="evidence" value="ECO:0007669"/>
    <property type="project" value="UniProtKB-KW"/>
</dbReference>
<organism evidence="8 9">
    <name type="scientific">Austropuccinia psidii MF-1</name>
    <dbReference type="NCBI Taxonomy" id="1389203"/>
    <lineage>
        <taxon>Eukaryota</taxon>
        <taxon>Fungi</taxon>
        <taxon>Dikarya</taxon>
        <taxon>Basidiomycota</taxon>
        <taxon>Pucciniomycotina</taxon>
        <taxon>Pucciniomycetes</taxon>
        <taxon>Pucciniales</taxon>
        <taxon>Sphaerophragmiaceae</taxon>
        <taxon>Austropuccinia</taxon>
    </lineage>
</organism>
<dbReference type="OrthoDB" id="2206664at2759"/>
<keyword evidence="1" id="KW-0808">Transferase</keyword>
<evidence type="ECO:0000256" key="6">
    <source>
        <dbReference type="ARBA" id="ARBA00022918"/>
    </source>
</evidence>
<dbReference type="AlphaFoldDB" id="A0A9Q3HYM6"/>
<keyword evidence="6" id="KW-0695">RNA-directed DNA polymerase</keyword>
<dbReference type="SUPFAM" id="SSF56672">
    <property type="entry name" value="DNA/RNA polymerases"/>
    <property type="match status" value="1"/>
</dbReference>
<evidence type="ECO:0000313" key="9">
    <source>
        <dbReference type="Proteomes" id="UP000765509"/>
    </source>
</evidence>
<evidence type="ECO:0000259" key="7">
    <source>
        <dbReference type="Pfam" id="PF17917"/>
    </source>
</evidence>
<dbReference type="GO" id="GO:0003964">
    <property type="term" value="F:RNA-directed DNA polymerase activity"/>
    <property type="evidence" value="ECO:0007669"/>
    <property type="project" value="UniProtKB-KW"/>
</dbReference>
<keyword evidence="5" id="KW-0378">Hydrolase</keyword>
<dbReference type="Proteomes" id="UP000765509">
    <property type="component" value="Unassembled WGS sequence"/>
</dbReference>
<evidence type="ECO:0000256" key="5">
    <source>
        <dbReference type="ARBA" id="ARBA00022801"/>
    </source>
</evidence>
<evidence type="ECO:0000256" key="1">
    <source>
        <dbReference type="ARBA" id="ARBA00022679"/>
    </source>
</evidence>
<keyword evidence="3" id="KW-0540">Nuclease</keyword>
<dbReference type="Pfam" id="PF17917">
    <property type="entry name" value="RT_RNaseH"/>
    <property type="match status" value="1"/>
</dbReference>